<proteinExistence type="predicted"/>
<dbReference type="Proteomes" id="UP000192601">
    <property type="component" value="Unassembled WGS sequence"/>
</dbReference>
<feature type="region of interest" description="Disordered" evidence="1">
    <location>
        <begin position="104"/>
        <end position="129"/>
    </location>
</feature>
<protein>
    <submittedName>
        <fullName evidence="2">Uncharacterized protein</fullName>
    </submittedName>
</protein>
<evidence type="ECO:0000256" key="1">
    <source>
        <dbReference type="SAM" id="MobiDB-lite"/>
    </source>
</evidence>
<reference evidence="2 3" key="1">
    <citation type="submission" date="2017-02" db="EMBL/GenBank/DDBJ databases">
        <title>The new phylogeny of genus Mycobacterium.</title>
        <authorList>
            <person name="Tortoli E."/>
            <person name="Trovato A."/>
            <person name="Cirillo D.M."/>
        </authorList>
    </citation>
    <scope>NUCLEOTIDE SEQUENCE [LARGE SCALE GENOMIC DNA]</scope>
    <source>
        <strain evidence="2 3">DSM 43992</strain>
    </source>
</reference>
<dbReference type="STRING" id="1783.BST44_01220"/>
<evidence type="ECO:0000313" key="3">
    <source>
        <dbReference type="Proteomes" id="UP000192601"/>
    </source>
</evidence>
<organism evidence="2 3">
    <name type="scientific">Mycobacterium scrofulaceum</name>
    <dbReference type="NCBI Taxonomy" id="1783"/>
    <lineage>
        <taxon>Bacteria</taxon>
        <taxon>Bacillati</taxon>
        <taxon>Actinomycetota</taxon>
        <taxon>Actinomycetes</taxon>
        <taxon>Mycobacteriales</taxon>
        <taxon>Mycobacteriaceae</taxon>
        <taxon>Mycobacterium</taxon>
    </lineage>
</organism>
<comment type="caution">
    <text evidence="2">The sequence shown here is derived from an EMBL/GenBank/DDBJ whole genome shotgun (WGS) entry which is preliminary data.</text>
</comment>
<name>A0A1X0KM12_MYCSC</name>
<evidence type="ECO:0000313" key="2">
    <source>
        <dbReference type="EMBL" id="ORB76339.1"/>
    </source>
</evidence>
<dbReference type="EMBL" id="MVIJ01000001">
    <property type="protein sequence ID" value="ORB76339.1"/>
    <property type="molecule type" value="Genomic_DNA"/>
</dbReference>
<dbReference type="AlphaFoldDB" id="A0A1X0KM12"/>
<keyword evidence="3" id="KW-1185">Reference proteome</keyword>
<feature type="compositionally biased region" description="Basic residues" evidence="1">
    <location>
        <begin position="111"/>
        <end position="129"/>
    </location>
</feature>
<sequence length="129" mass="14699">MAPKSQVQVSIDDDIEFLTEQLERLRALGEEKKAHDVFGDEDIYDLSVRWGTALAGRLPRIAHYSSIGVLDEADERRFQSLCDELRAVSPLIERFKLARPELGDCPDARAGGRHRRADRGTGWRRRPRA</sequence>
<gene>
    <name evidence="2" type="ORF">BST44_01220</name>
</gene>
<accession>A0A1X0KM12</accession>